<dbReference type="PANTHER" id="PTHR30146:SF138">
    <property type="entry name" value="TRANSCRIPTIONAL REGULATORY PROTEIN"/>
    <property type="match status" value="1"/>
</dbReference>
<feature type="domain" description="HTH lacI-type" evidence="4">
    <location>
        <begin position="9"/>
        <end position="64"/>
    </location>
</feature>
<dbReference type="InterPro" id="IPR028082">
    <property type="entry name" value="Peripla_BP_I"/>
</dbReference>
<keyword evidence="1" id="KW-0805">Transcription regulation</keyword>
<gene>
    <name evidence="5" type="ORF">SAMN05216554_1250</name>
</gene>
<dbReference type="Gene3D" id="1.10.260.40">
    <property type="entry name" value="lambda repressor-like DNA-binding domains"/>
    <property type="match status" value="1"/>
</dbReference>
<evidence type="ECO:0000313" key="6">
    <source>
        <dbReference type="Proteomes" id="UP000198891"/>
    </source>
</evidence>
<dbReference type="OrthoDB" id="5171752at2"/>
<dbReference type="AlphaFoldDB" id="A0A1H3M3Z1"/>
<keyword evidence="2" id="KW-0238">DNA-binding</keyword>
<accession>A0A1H3M3Z1</accession>
<keyword evidence="6" id="KW-1185">Reference proteome</keyword>
<dbReference type="Pfam" id="PF13377">
    <property type="entry name" value="Peripla_BP_3"/>
    <property type="match status" value="1"/>
</dbReference>
<proteinExistence type="predicted"/>
<dbReference type="PANTHER" id="PTHR30146">
    <property type="entry name" value="LACI-RELATED TRANSCRIPTIONAL REPRESSOR"/>
    <property type="match status" value="1"/>
</dbReference>
<sequence length="362" mass="37308">MSASEQQRSTLADVARRAGVSASTASLAFSGAGPVSAATREKVMAAALDLGYSGPDPRARSLRQGRSGVVGIVFDERLLFAFRDPVNIATLDGIATGLGVDSTGLLLLTETGAVGPGIQSAAIDAAVLMGCSPVLDRVALSLRQRGVPLVSIEGGALDGVVDVALDNVDSAERIARHLHDLGHRRVGAITLATDVARETAPITSEREAAITTAVTRDRLAGSRRVFPSLRAYSAGYNLVEDGARAARALLEVAPDARPTAIMAQSDLLAVGALQAADELGLAVPEELSVTGFDGVRIEGLTSHDLTTMVQPAAEKGRAAGVAVTELLAGAEVASVRFECEFHVGDTTGPVPPPDDRDFSITS</sequence>
<dbReference type="SMART" id="SM00354">
    <property type="entry name" value="HTH_LACI"/>
    <property type="match status" value="1"/>
</dbReference>
<dbReference type="STRING" id="381665.SAMN05216554_1250"/>
<dbReference type="GO" id="GO:0000976">
    <property type="term" value="F:transcription cis-regulatory region binding"/>
    <property type="evidence" value="ECO:0007669"/>
    <property type="project" value="TreeGrafter"/>
</dbReference>
<dbReference type="SUPFAM" id="SSF47413">
    <property type="entry name" value="lambda repressor-like DNA-binding domains"/>
    <property type="match status" value="1"/>
</dbReference>
<dbReference type="RefSeq" id="WP_092550231.1">
    <property type="nucleotide sequence ID" value="NZ_FNPZ01000001.1"/>
</dbReference>
<evidence type="ECO:0000259" key="4">
    <source>
        <dbReference type="PROSITE" id="PS50932"/>
    </source>
</evidence>
<dbReference type="Pfam" id="PF00356">
    <property type="entry name" value="LacI"/>
    <property type="match status" value="1"/>
</dbReference>
<dbReference type="CDD" id="cd01392">
    <property type="entry name" value="HTH_LacI"/>
    <property type="match status" value="1"/>
</dbReference>
<dbReference type="Proteomes" id="UP000198891">
    <property type="component" value="Unassembled WGS sequence"/>
</dbReference>
<dbReference type="InterPro" id="IPR010982">
    <property type="entry name" value="Lambda_DNA-bd_dom_sf"/>
</dbReference>
<dbReference type="EMBL" id="FNPZ01000001">
    <property type="protein sequence ID" value="SDY71014.1"/>
    <property type="molecule type" value="Genomic_DNA"/>
</dbReference>
<dbReference type="InterPro" id="IPR046335">
    <property type="entry name" value="LacI/GalR-like_sensor"/>
</dbReference>
<dbReference type="PROSITE" id="PS50932">
    <property type="entry name" value="HTH_LACI_2"/>
    <property type="match status" value="1"/>
</dbReference>
<protein>
    <submittedName>
        <fullName evidence="5">Transcriptional regulator, LacI family</fullName>
    </submittedName>
</protein>
<dbReference type="InterPro" id="IPR000843">
    <property type="entry name" value="HTH_LacI"/>
</dbReference>
<dbReference type="SUPFAM" id="SSF53822">
    <property type="entry name" value="Periplasmic binding protein-like I"/>
    <property type="match status" value="1"/>
</dbReference>
<evidence type="ECO:0000256" key="1">
    <source>
        <dbReference type="ARBA" id="ARBA00023015"/>
    </source>
</evidence>
<dbReference type="Gene3D" id="3.40.50.2300">
    <property type="match status" value="2"/>
</dbReference>
<name>A0A1H3M3Z1_9MICO</name>
<dbReference type="CDD" id="cd06279">
    <property type="entry name" value="PBP1_LacI-like"/>
    <property type="match status" value="1"/>
</dbReference>
<dbReference type="GO" id="GO:0003700">
    <property type="term" value="F:DNA-binding transcription factor activity"/>
    <property type="evidence" value="ECO:0007669"/>
    <property type="project" value="TreeGrafter"/>
</dbReference>
<keyword evidence="3" id="KW-0804">Transcription</keyword>
<evidence type="ECO:0000313" key="5">
    <source>
        <dbReference type="EMBL" id="SDY71014.1"/>
    </source>
</evidence>
<evidence type="ECO:0000256" key="3">
    <source>
        <dbReference type="ARBA" id="ARBA00023163"/>
    </source>
</evidence>
<organism evidence="5 6">
    <name type="scientific">Herbiconiux ginsengi</name>
    <dbReference type="NCBI Taxonomy" id="381665"/>
    <lineage>
        <taxon>Bacteria</taxon>
        <taxon>Bacillati</taxon>
        <taxon>Actinomycetota</taxon>
        <taxon>Actinomycetes</taxon>
        <taxon>Micrococcales</taxon>
        <taxon>Microbacteriaceae</taxon>
        <taxon>Herbiconiux</taxon>
    </lineage>
</organism>
<reference evidence="5 6" key="1">
    <citation type="submission" date="2016-10" db="EMBL/GenBank/DDBJ databases">
        <authorList>
            <person name="de Groot N.N."/>
        </authorList>
    </citation>
    <scope>NUCLEOTIDE SEQUENCE [LARGE SCALE GENOMIC DNA]</scope>
    <source>
        <strain evidence="5 6">CGMCC 4.3491</strain>
    </source>
</reference>
<evidence type="ECO:0000256" key="2">
    <source>
        <dbReference type="ARBA" id="ARBA00023125"/>
    </source>
</evidence>